<feature type="domain" description="SLBB" evidence="17">
    <location>
        <begin position="241"/>
        <end position="327"/>
    </location>
</feature>
<comment type="similarity">
    <text evidence="2">Belongs to the BexD/CtrA/VexA family.</text>
</comment>
<dbReference type="PANTHER" id="PTHR33619:SF3">
    <property type="entry name" value="POLYSACCHARIDE EXPORT PROTEIN GFCE-RELATED"/>
    <property type="match status" value="1"/>
</dbReference>
<dbReference type="GO" id="GO:0006811">
    <property type="term" value="P:monoatomic ion transport"/>
    <property type="evidence" value="ECO:0007669"/>
    <property type="project" value="UniProtKB-KW"/>
</dbReference>
<feature type="domain" description="Polysaccharide export protein N-terminal" evidence="16">
    <location>
        <begin position="70"/>
        <end position="154"/>
    </location>
</feature>
<dbReference type="Gene3D" id="3.30.1950.10">
    <property type="entry name" value="wza like domain"/>
    <property type="match status" value="1"/>
</dbReference>
<keyword evidence="7 15" id="KW-0732">Signal</keyword>
<evidence type="ECO:0000256" key="3">
    <source>
        <dbReference type="ARBA" id="ARBA00022448"/>
    </source>
</evidence>
<evidence type="ECO:0000256" key="13">
    <source>
        <dbReference type="ARBA" id="ARBA00023237"/>
    </source>
</evidence>
<dbReference type="GO" id="GO:0046930">
    <property type="term" value="C:pore complex"/>
    <property type="evidence" value="ECO:0007669"/>
    <property type="project" value="UniProtKB-KW"/>
</dbReference>
<dbReference type="Proteomes" id="UP000254258">
    <property type="component" value="Unassembled WGS sequence"/>
</dbReference>
<evidence type="ECO:0000256" key="10">
    <source>
        <dbReference type="ARBA" id="ARBA00023114"/>
    </source>
</evidence>
<evidence type="ECO:0000256" key="15">
    <source>
        <dbReference type="SAM" id="SignalP"/>
    </source>
</evidence>
<proteinExistence type="inferred from homology"/>
<evidence type="ECO:0000256" key="1">
    <source>
        <dbReference type="ARBA" id="ARBA00004571"/>
    </source>
</evidence>
<organism evidence="18 19">
    <name type="scientific">Dyella monticola</name>
    <dbReference type="NCBI Taxonomy" id="1927958"/>
    <lineage>
        <taxon>Bacteria</taxon>
        <taxon>Pseudomonadati</taxon>
        <taxon>Pseudomonadota</taxon>
        <taxon>Gammaproteobacteria</taxon>
        <taxon>Lysobacterales</taxon>
        <taxon>Rhodanobacteraceae</taxon>
        <taxon>Dyella</taxon>
    </lineage>
</organism>
<sequence>MKVSFVLAALLATSVLAGCAVVPGQHMSESALSNPDKGRVQLVQITPEWIQSQQEVRPSPIAPELLSYRPESYRIGPGDMLYITVWDHPELTAPAGSQQQTSANSRLVRSDGTLFYPYAGIIHAQGMTVDELRDAITSKLTKFVPNPQVDVAVTSYGSQLITLQGAFNRTDPQQATTVPLTLAQAIGTASIDLGHADLSNLVLTRDGQDYHIDLNTISKATEQSIFLKPGDRLFLGYNDDKEIYVMGEVMRPQAIPFRTDDLTLTQALGRAGGLDPVTSSGKSVYVIRGVKNLAAEPATVFHLNARSPAAFALADDFRVRAGDVVWVGAAAITQWGRFLSQLVPLSSLVGNAAFAKEQINATP</sequence>
<evidence type="ECO:0000256" key="7">
    <source>
        <dbReference type="ARBA" id="ARBA00022729"/>
    </source>
</evidence>
<keyword evidence="4" id="KW-1134">Transmembrane beta strand</keyword>
<keyword evidence="14" id="KW-0449">Lipoprotein</keyword>
<comment type="subcellular location">
    <subcellularLocation>
        <location evidence="1">Cell outer membrane</location>
        <topology evidence="1">Multi-pass membrane protein</topology>
    </subcellularLocation>
</comment>
<dbReference type="InterPro" id="IPR049712">
    <property type="entry name" value="Poly_export"/>
</dbReference>
<feature type="chain" id="PRO_5017009763" evidence="15">
    <location>
        <begin position="18"/>
        <end position="363"/>
    </location>
</feature>
<evidence type="ECO:0000256" key="14">
    <source>
        <dbReference type="ARBA" id="ARBA00023288"/>
    </source>
</evidence>
<evidence type="ECO:0000256" key="8">
    <source>
        <dbReference type="ARBA" id="ARBA00023047"/>
    </source>
</evidence>
<evidence type="ECO:0000256" key="11">
    <source>
        <dbReference type="ARBA" id="ARBA00023136"/>
    </source>
</evidence>
<feature type="domain" description="SLBB" evidence="17">
    <location>
        <begin position="160"/>
        <end position="233"/>
    </location>
</feature>
<comment type="caution">
    <text evidence="18">The sequence shown here is derived from an EMBL/GenBank/DDBJ whole genome shotgun (WGS) entry which is preliminary data.</text>
</comment>
<accession>A0A370X659</accession>
<dbReference type="PROSITE" id="PS51257">
    <property type="entry name" value="PROKAR_LIPOPROTEIN"/>
    <property type="match status" value="1"/>
</dbReference>
<keyword evidence="11" id="KW-0472">Membrane</keyword>
<keyword evidence="3" id="KW-0813">Transport</keyword>
<evidence type="ECO:0000256" key="12">
    <source>
        <dbReference type="ARBA" id="ARBA00023139"/>
    </source>
</evidence>
<evidence type="ECO:0000256" key="4">
    <source>
        <dbReference type="ARBA" id="ARBA00022452"/>
    </source>
</evidence>
<dbReference type="OrthoDB" id="9808421at2"/>
<dbReference type="InterPro" id="IPR003715">
    <property type="entry name" value="Poly_export_N"/>
</dbReference>
<evidence type="ECO:0000259" key="17">
    <source>
        <dbReference type="Pfam" id="PF22461"/>
    </source>
</evidence>
<keyword evidence="19" id="KW-1185">Reference proteome</keyword>
<keyword evidence="13" id="KW-0998">Cell outer membrane</keyword>
<dbReference type="Gene3D" id="3.10.560.10">
    <property type="entry name" value="Outer membrane lipoprotein wza domain like"/>
    <property type="match status" value="2"/>
</dbReference>
<dbReference type="Pfam" id="PF02563">
    <property type="entry name" value="Poly_export"/>
    <property type="match status" value="1"/>
</dbReference>
<keyword evidence="8" id="KW-0625">Polysaccharide transport</keyword>
<evidence type="ECO:0000256" key="6">
    <source>
        <dbReference type="ARBA" id="ARBA00022692"/>
    </source>
</evidence>
<reference evidence="18 19" key="1">
    <citation type="submission" date="2018-07" db="EMBL/GenBank/DDBJ databases">
        <title>Dyella monticola sp. nov. and Dyella psychrodurans sp. nov. isolated from monsoon evergreen broad-leaved forest soil of Dinghu Mountain, China.</title>
        <authorList>
            <person name="Gao Z."/>
            <person name="Qiu L."/>
        </authorList>
    </citation>
    <scope>NUCLEOTIDE SEQUENCE [LARGE SCALE GENOMIC DNA]</scope>
    <source>
        <strain evidence="18 19">4G-K06</strain>
    </source>
</reference>
<evidence type="ECO:0000259" key="16">
    <source>
        <dbReference type="Pfam" id="PF02563"/>
    </source>
</evidence>
<dbReference type="GO" id="GO:0009279">
    <property type="term" value="C:cell outer membrane"/>
    <property type="evidence" value="ECO:0007669"/>
    <property type="project" value="UniProtKB-SubCell"/>
</dbReference>
<gene>
    <name evidence="18" type="ORF">DWU98_05340</name>
</gene>
<dbReference type="AlphaFoldDB" id="A0A370X659"/>
<dbReference type="GO" id="GO:0015288">
    <property type="term" value="F:porin activity"/>
    <property type="evidence" value="ECO:0007669"/>
    <property type="project" value="UniProtKB-KW"/>
</dbReference>
<dbReference type="GO" id="GO:0015159">
    <property type="term" value="F:polysaccharide transmembrane transporter activity"/>
    <property type="evidence" value="ECO:0007669"/>
    <property type="project" value="InterPro"/>
</dbReference>
<keyword evidence="9" id="KW-0406">Ion transport</keyword>
<evidence type="ECO:0000313" key="18">
    <source>
        <dbReference type="EMBL" id="RDS83741.1"/>
    </source>
</evidence>
<keyword evidence="12" id="KW-0564">Palmitate</keyword>
<keyword evidence="10" id="KW-0626">Porin</keyword>
<feature type="signal peptide" evidence="15">
    <location>
        <begin position="1"/>
        <end position="17"/>
    </location>
</feature>
<dbReference type="InterPro" id="IPR054765">
    <property type="entry name" value="SLBB_dom"/>
</dbReference>
<dbReference type="Pfam" id="PF22461">
    <property type="entry name" value="SLBB_2"/>
    <property type="match status" value="2"/>
</dbReference>
<name>A0A370X659_9GAMM</name>
<evidence type="ECO:0000256" key="5">
    <source>
        <dbReference type="ARBA" id="ARBA00022597"/>
    </source>
</evidence>
<protein>
    <submittedName>
        <fullName evidence="18">Capsular biosynthesis protein</fullName>
    </submittedName>
</protein>
<evidence type="ECO:0000313" key="19">
    <source>
        <dbReference type="Proteomes" id="UP000254258"/>
    </source>
</evidence>
<evidence type="ECO:0000256" key="9">
    <source>
        <dbReference type="ARBA" id="ARBA00023065"/>
    </source>
</evidence>
<dbReference type="PANTHER" id="PTHR33619">
    <property type="entry name" value="POLYSACCHARIDE EXPORT PROTEIN GFCE-RELATED"/>
    <property type="match status" value="1"/>
</dbReference>
<keyword evidence="6" id="KW-0812">Transmembrane</keyword>
<keyword evidence="5" id="KW-0762">Sugar transport</keyword>
<evidence type="ECO:0000256" key="2">
    <source>
        <dbReference type="ARBA" id="ARBA00009450"/>
    </source>
</evidence>
<dbReference type="EMBL" id="QRBE01000002">
    <property type="protein sequence ID" value="RDS83741.1"/>
    <property type="molecule type" value="Genomic_DNA"/>
</dbReference>